<dbReference type="EMBL" id="CP021108">
    <property type="protein sequence ID" value="ARP83674.1"/>
    <property type="molecule type" value="Genomic_DNA"/>
</dbReference>
<dbReference type="OrthoDB" id="5294844at2"/>
<proteinExistence type="predicted"/>
<dbReference type="Gene3D" id="3.30.1540.10">
    <property type="entry name" value="formyl-coa transferase, domain 3"/>
    <property type="match status" value="1"/>
</dbReference>
<evidence type="ECO:0000256" key="1">
    <source>
        <dbReference type="ARBA" id="ARBA00022679"/>
    </source>
</evidence>
<evidence type="ECO:0000313" key="3">
    <source>
        <dbReference type="Proteomes" id="UP000194151"/>
    </source>
</evidence>
<dbReference type="STRING" id="1416806.CAL12_24585"/>
<dbReference type="GO" id="GO:0008410">
    <property type="term" value="F:CoA-transferase activity"/>
    <property type="evidence" value="ECO:0007669"/>
    <property type="project" value="TreeGrafter"/>
</dbReference>
<dbReference type="PANTHER" id="PTHR48207">
    <property type="entry name" value="SUCCINATE--HYDROXYMETHYLGLUTARATE COA-TRANSFERASE"/>
    <property type="match status" value="1"/>
</dbReference>
<dbReference type="RefSeq" id="WP_086067000.1">
    <property type="nucleotide sequence ID" value="NZ_CP021108.1"/>
</dbReference>
<protein>
    <submittedName>
        <fullName evidence="2">CoA transferase</fullName>
    </submittedName>
</protein>
<accession>A0A1W6YRN9</accession>
<dbReference type="InterPro" id="IPR003673">
    <property type="entry name" value="CoA-Trfase_fam_III"/>
</dbReference>
<dbReference type="InterPro" id="IPR050483">
    <property type="entry name" value="CoA-transferase_III_domain"/>
</dbReference>
<reference evidence="2 3" key="1">
    <citation type="submission" date="2017-05" db="EMBL/GenBank/DDBJ databases">
        <title>Complete and WGS of Bordetella genogroups.</title>
        <authorList>
            <person name="Spilker T."/>
            <person name="LiPuma J."/>
        </authorList>
    </citation>
    <scope>NUCLEOTIDE SEQUENCE [LARGE SCALE GENOMIC DNA]</scope>
    <source>
        <strain evidence="2 3">AU19157</strain>
    </source>
</reference>
<dbReference type="Gene3D" id="3.40.50.10540">
    <property type="entry name" value="Crotonobetainyl-coa:carnitine coa-transferase, domain 1"/>
    <property type="match status" value="1"/>
</dbReference>
<dbReference type="InterPro" id="IPR044855">
    <property type="entry name" value="CoA-Trfase_III_dom3_sf"/>
</dbReference>
<keyword evidence="3" id="KW-1185">Reference proteome</keyword>
<organism evidence="2 3">
    <name type="scientific">Bordetella genomosp. 8</name>
    <dbReference type="NCBI Taxonomy" id="1416806"/>
    <lineage>
        <taxon>Bacteria</taxon>
        <taxon>Pseudomonadati</taxon>
        <taxon>Pseudomonadota</taxon>
        <taxon>Betaproteobacteria</taxon>
        <taxon>Burkholderiales</taxon>
        <taxon>Alcaligenaceae</taxon>
        <taxon>Bordetella</taxon>
    </lineage>
</organism>
<dbReference type="SUPFAM" id="SSF89796">
    <property type="entry name" value="CoA-transferase family III (CaiB/BaiF)"/>
    <property type="match status" value="1"/>
</dbReference>
<dbReference type="PANTHER" id="PTHR48207:SF4">
    <property type="entry name" value="BLL6097 PROTEIN"/>
    <property type="match status" value="1"/>
</dbReference>
<evidence type="ECO:0000313" key="2">
    <source>
        <dbReference type="EMBL" id="ARP83674.1"/>
    </source>
</evidence>
<gene>
    <name evidence="2" type="ORF">CAL12_24585</name>
</gene>
<sequence>MRVLDGMRVLDLGNFITAPLAGMLLGELGADVIKIERPGAGDPFRSFKGGLYSPQFQAHNRNKRSLTLDYARPEGLAVLDRLVAGADALILNMRPGVEEKLGVGARRLQALNPRLVYCAITGFGSSGPYASRPAYDNVGQAASGWLSMFHAGADPKVAGPAVADAVAGLYAALGILGALVERARTGQGRVVEVSMLEAMIALACEPLGAMLATGQAPTLYGRAAMSQSYILTCRDQRRIGLHLSSLEKFWRGLAAAIDRPDLLAEYPSRLDRVERYPELARTLAEVFARQDRDYWTPRLEQHDVPFTPERRLDELRDDPQVRHQGVFYEQVHPRHGVLHAAHRPIRYDGENRSDFLPPPDLGEHSDQVLLEAGLSEHELHALRQSGVV</sequence>
<dbReference type="Proteomes" id="UP000194151">
    <property type="component" value="Chromosome"/>
</dbReference>
<dbReference type="InterPro" id="IPR023606">
    <property type="entry name" value="CoA-Trfase_III_dom_1_sf"/>
</dbReference>
<dbReference type="AlphaFoldDB" id="A0A1W6YRN9"/>
<name>A0A1W6YRN9_9BORD</name>
<dbReference type="Pfam" id="PF02515">
    <property type="entry name" value="CoA_transf_3"/>
    <property type="match status" value="1"/>
</dbReference>
<dbReference type="KEGG" id="bgv:CAL12_24585"/>
<keyword evidence="1 2" id="KW-0808">Transferase</keyword>